<dbReference type="GO" id="GO:0060063">
    <property type="term" value="P:Spemann organizer formation at the embryonic shield"/>
    <property type="evidence" value="ECO:0007669"/>
    <property type="project" value="Ensembl"/>
</dbReference>
<evidence type="ECO:0000256" key="6">
    <source>
        <dbReference type="ARBA" id="ARBA00012195"/>
    </source>
</evidence>
<dbReference type="NCBIfam" id="TIGR01271">
    <property type="entry name" value="CFTR_protein"/>
    <property type="match status" value="1"/>
</dbReference>
<evidence type="ECO:0000256" key="23">
    <source>
        <dbReference type="ARBA" id="ARBA00023235"/>
    </source>
</evidence>
<dbReference type="InterPro" id="IPR025837">
    <property type="entry name" value="CFTR_reg_dom"/>
</dbReference>
<dbReference type="GO" id="GO:0005524">
    <property type="term" value="F:ATP binding"/>
    <property type="evidence" value="ECO:0007669"/>
    <property type="project" value="UniProtKB-KW"/>
</dbReference>
<dbReference type="GO" id="GO:0015701">
    <property type="term" value="P:bicarbonate transport"/>
    <property type="evidence" value="ECO:0007669"/>
    <property type="project" value="TreeGrafter"/>
</dbReference>
<dbReference type="GO" id="GO:0005260">
    <property type="term" value="F:intracellularly ATP-gated chloride channel activity"/>
    <property type="evidence" value="ECO:0007669"/>
    <property type="project" value="UniProtKB-EC"/>
</dbReference>
<dbReference type="GO" id="GO:0031016">
    <property type="term" value="P:pancreas development"/>
    <property type="evidence" value="ECO:0007669"/>
    <property type="project" value="Ensembl"/>
</dbReference>
<evidence type="ECO:0000256" key="13">
    <source>
        <dbReference type="ARBA" id="ARBA00022741"/>
    </source>
</evidence>
<feature type="region of interest" description="Disordered" evidence="33">
    <location>
        <begin position="1478"/>
        <end position="1508"/>
    </location>
</feature>
<feature type="domain" description="ABC transmembrane type-1" evidence="35">
    <location>
        <begin position="883"/>
        <end position="1176"/>
    </location>
</feature>
<dbReference type="Pfam" id="PF14396">
    <property type="entry name" value="CFTR_R"/>
    <property type="match status" value="1"/>
</dbReference>
<evidence type="ECO:0000256" key="32">
    <source>
        <dbReference type="RuleBase" id="RU362037"/>
    </source>
</evidence>
<evidence type="ECO:0000256" key="11">
    <source>
        <dbReference type="ARBA" id="ARBA00022692"/>
    </source>
</evidence>
<evidence type="ECO:0000256" key="12">
    <source>
        <dbReference type="ARBA" id="ARBA00022737"/>
    </source>
</evidence>
<evidence type="ECO:0000256" key="27">
    <source>
        <dbReference type="ARBA" id="ARBA00031358"/>
    </source>
</evidence>
<evidence type="ECO:0000256" key="9">
    <source>
        <dbReference type="ARBA" id="ARBA00022475"/>
    </source>
</evidence>
<dbReference type="GO" id="GO:0016324">
    <property type="term" value="C:apical plasma membrane"/>
    <property type="evidence" value="ECO:0007669"/>
    <property type="project" value="UniProtKB-SubCell"/>
</dbReference>
<keyword evidence="23" id="KW-0413">Isomerase</keyword>
<dbReference type="GO" id="GO:0031901">
    <property type="term" value="C:early endosome membrane"/>
    <property type="evidence" value="ECO:0007669"/>
    <property type="project" value="UniProtKB-SubCell"/>
</dbReference>
<feature type="region of interest" description="Disordered" evidence="33">
    <location>
        <begin position="676"/>
        <end position="710"/>
    </location>
</feature>
<evidence type="ECO:0000313" key="36">
    <source>
        <dbReference type="Proteomes" id="UP000515150"/>
    </source>
</evidence>
<feature type="transmembrane region" description="Helical" evidence="32">
    <location>
        <begin position="73"/>
        <end position="92"/>
    </location>
</feature>
<dbReference type="OrthoDB" id="6500128at2759"/>
<dbReference type="Gene3D" id="3.40.50.300">
    <property type="entry name" value="P-loop containing nucleotide triphosphate hydrolases"/>
    <property type="match status" value="2"/>
</dbReference>
<evidence type="ECO:0000256" key="10">
    <source>
        <dbReference type="ARBA" id="ARBA00022553"/>
    </source>
</evidence>
<feature type="transmembrane region" description="Helical" evidence="32">
    <location>
        <begin position="1015"/>
        <end position="1037"/>
    </location>
</feature>
<feature type="domain" description="ABC transporter" evidence="34">
    <location>
        <begin position="1235"/>
        <end position="1466"/>
    </location>
</feature>
<proteinExistence type="inferred from homology"/>
<evidence type="ECO:0000256" key="33">
    <source>
        <dbReference type="SAM" id="MobiDB-lite"/>
    </source>
</evidence>
<evidence type="ECO:0000256" key="31">
    <source>
        <dbReference type="ARBA" id="ARBA00048778"/>
    </source>
</evidence>
<dbReference type="PROSITE" id="PS00211">
    <property type="entry name" value="ABC_TRANSPORTER_1"/>
    <property type="match status" value="1"/>
</dbReference>
<reference evidence="37" key="1">
    <citation type="submission" date="2025-08" db="UniProtKB">
        <authorList>
            <consortium name="RefSeq"/>
        </authorList>
    </citation>
    <scope>IDENTIFICATION</scope>
</reference>
<dbReference type="SUPFAM" id="SSF52540">
    <property type="entry name" value="P-loop containing nucleoside triphosphate hydrolases"/>
    <property type="match status" value="2"/>
</dbReference>
<comment type="catalytic activity">
    <reaction evidence="31">
        <text>ATP + H2O = ADP + phosphate + H(+)</text>
        <dbReference type="Rhea" id="RHEA:13065"/>
        <dbReference type="ChEBI" id="CHEBI:15377"/>
        <dbReference type="ChEBI" id="CHEBI:15378"/>
        <dbReference type="ChEBI" id="CHEBI:30616"/>
        <dbReference type="ChEBI" id="CHEBI:43474"/>
        <dbReference type="ChEBI" id="CHEBI:456216"/>
    </reaction>
    <physiologicalReaction direction="left-to-right" evidence="31">
        <dbReference type="Rhea" id="RHEA:13066"/>
    </physiologicalReaction>
</comment>
<dbReference type="GO" id="GO:0055038">
    <property type="term" value="C:recycling endosome membrane"/>
    <property type="evidence" value="ECO:0007669"/>
    <property type="project" value="UniProtKB-SubCell"/>
</dbReference>
<dbReference type="GO" id="GO:0097535">
    <property type="term" value="P:lymphoid lineage cell migration into thymus"/>
    <property type="evidence" value="ECO:0007669"/>
    <property type="project" value="Ensembl"/>
</dbReference>
<dbReference type="EC" id="5.6.1.6" evidence="6 32"/>
<dbReference type="PROSITE" id="PS50929">
    <property type="entry name" value="ABC_TM1F"/>
    <property type="match status" value="2"/>
</dbReference>
<dbReference type="GO" id="GO:0140359">
    <property type="term" value="F:ABC-type transporter activity"/>
    <property type="evidence" value="ECO:0007669"/>
    <property type="project" value="InterPro"/>
</dbReference>
<evidence type="ECO:0000256" key="18">
    <source>
        <dbReference type="ARBA" id="ARBA00023065"/>
    </source>
</evidence>
<dbReference type="InterPro" id="IPR027417">
    <property type="entry name" value="P-loop_NTPase"/>
</dbReference>
<gene>
    <name evidence="37" type="primary">cftr</name>
</gene>
<evidence type="ECO:0000259" key="34">
    <source>
        <dbReference type="PROSITE" id="PS50893"/>
    </source>
</evidence>
<sequence>MQKSPVEEANFLSRFFFCWTTPLLRKGFKKKLDLTDVYKAPSFDLADNLSERLEREWDREVASAKNKPKLMRALARCFFGPFAIYGVLLWLGEASKTVQPQLLGRIIASFDPFFAAERRQGYFLALGLCLLFTARFLLLQPAIFGLHHLGMQIRIAIFSLIYKKTLKLSSRVLDKISTGQLVSLMSAHLNKLDESLGLAHFVWITPLQCILCVGLIWELIEMYGLCALAALTLLGIIQAWLSQKMGPHRVKRAGLISRRLALTTEIVENIHSVKAYGWEEVMETIIKNIRQDEMTLTRKIGSLRYFYSAAYFFSAILAIVSAIVPYVLTQSINLRRIFTTASYCMVLRMTLTRQLPGSIQMWYDTLALVQKIEEFLMKEEYCVLEYNRTTTEVELVNVSASWDEGIGELFEKIKQENKANGHPNGDAGIFFTNLYVTPVLKNISLYLEKGKMLAVAGSTGSGKSSLLMMILGELVPSEGTIRHSGRISFSPQTAWIMPGTIRDNILFGLTYDEYRYTSVIKACQLEEDFALLPEKDKTLLVEGGVTLSGGQRARLSLARAVYKDADLYLLDAPFTHLDIVTEKEIFEKCVCKLMASKTRIVVTSKLEHLKRADKILLLHNGVCYFYGTFSELQAQRPDFSSLLLGLEAYDNINAERRSSILTETLRRVSVDETASFRGPEPVRQSFRQPPAPLILSGPPGQPLSDGYPEKRKQSLILSPLAAARKFSFIGNSQQSAATPPAPPPENGVCELPERKFSVVPEDDQVEEVLPRSNLFHHGLQHLNGPRRQSVLAFITNAQGHERREQMQSSFRRKLSVTPQCDLATELDIYARRLSKDSIYHITEDVDEEDMEQCFADEHDNIFETTSWSTYLRYVTTNRSLVYVLIFIVFVFVLEVAGSVIGVFFITHQISSDPANRSPNQLIQQQSNSSVHVSVIVTYTSAYYIMYIFVATSESVLALGFLRGLPLVHTLLTVSKRLHEQMLSSVLRAPMAVLNTMKTGRIMNRFTKDMATIDDMLPLVLFDLIQLTLIVTGAIFTVSIMEPYIFIAAIPLGVIFVILRKYFLRTGQQLKLLEAEARSPIFSHLIISLKGLWTIRAFGRQTYFQMLFHKALNTHTATWFHYLATLRWFLFRCDMIFVLFFSAAAFIAVGTNQNKPGEIGIIVALAMLILGTFQWAVITSITVDGLMRSVDRVFKFIDLPSEEPLLGKSRGKGGPDLVIDNPHAHDCWPSHGQMDVQGLTVKYTEAGRAVLSDISFSVEGGQSVGLLGRTGSGKSTLLSALLRLASTDGDISIDGVSWSSVSLHTWRKAFGVVPQKIFILTGTFRMNLDPHGRHSDEELWRVAEEVGLKSVIEQFPDKLDFQLEDGGNVLSNGHKQLLCLARSILSQARILLLDEPSAYLDPITLQVLRKTLKHAFSRCTVILSEHRVEPLLECQSFLMIEGSSMKSYDSIQKLLNETSHLKQAMSPADRLHLFPPLHRLNSSKRAPPQTGKISSLPEEAEDDVHDTRL</sequence>
<dbReference type="GO" id="GO:0042742">
    <property type="term" value="P:defense response to bacterium"/>
    <property type="evidence" value="ECO:0007669"/>
    <property type="project" value="Ensembl"/>
</dbReference>
<keyword evidence="12" id="KW-0677">Repeat</keyword>
<dbReference type="PROSITE" id="PS50893">
    <property type="entry name" value="ABC_TRANSPORTER_2"/>
    <property type="match status" value="2"/>
</dbReference>
<feature type="compositionally biased region" description="Acidic residues" evidence="33">
    <location>
        <begin position="1497"/>
        <end position="1508"/>
    </location>
</feature>
<feature type="transmembrane region" description="Helical" evidence="32">
    <location>
        <begin position="1128"/>
        <end position="1148"/>
    </location>
</feature>
<evidence type="ECO:0000256" key="19">
    <source>
        <dbReference type="ARBA" id="ARBA00023136"/>
    </source>
</evidence>
<dbReference type="RefSeq" id="XP_040926969.1">
    <property type="nucleotide sequence ID" value="XM_041071035.2"/>
</dbReference>
<keyword evidence="17 32" id="KW-1133">Transmembrane helix</keyword>
<keyword evidence="21" id="KW-0325">Glycoprotein</keyword>
<evidence type="ECO:0000256" key="8">
    <source>
        <dbReference type="ARBA" id="ARBA00022448"/>
    </source>
</evidence>
<feature type="transmembrane region" description="Helical" evidence="32">
    <location>
        <begin position="222"/>
        <end position="241"/>
    </location>
</feature>
<feature type="domain" description="ABC transmembrane type-1" evidence="35">
    <location>
        <begin position="83"/>
        <end position="353"/>
    </location>
</feature>
<dbReference type="InterPro" id="IPR050173">
    <property type="entry name" value="ABC_transporter_C-like"/>
</dbReference>
<dbReference type="SMART" id="SM00382">
    <property type="entry name" value="AAA"/>
    <property type="match status" value="2"/>
</dbReference>
<dbReference type="CTD" id="1080"/>
<comment type="catalytic activity">
    <reaction evidence="29 32">
        <text>ATP + H2O + closed Cl(-) channel = ADP + phosphate + open Cl(-) channel.</text>
        <dbReference type="EC" id="5.6.1.6"/>
    </reaction>
</comment>
<evidence type="ECO:0000256" key="16">
    <source>
        <dbReference type="ARBA" id="ARBA00022840"/>
    </source>
</evidence>
<dbReference type="Pfam" id="PF00005">
    <property type="entry name" value="ABC_tran"/>
    <property type="match status" value="2"/>
</dbReference>
<dbReference type="Proteomes" id="UP000515150">
    <property type="component" value="Chromosome 6"/>
</dbReference>
<keyword evidence="20 32" id="KW-0869">Chloride channel</keyword>
<evidence type="ECO:0000256" key="14">
    <source>
        <dbReference type="ARBA" id="ARBA00022753"/>
    </source>
</evidence>
<dbReference type="GO" id="GO:0090022">
    <property type="term" value="P:regulation of neutrophil chemotaxis"/>
    <property type="evidence" value="ECO:0007669"/>
    <property type="project" value="Ensembl"/>
</dbReference>
<feature type="transmembrane region" description="Helical" evidence="32">
    <location>
        <begin position="305"/>
        <end position="328"/>
    </location>
</feature>
<keyword evidence="9" id="KW-1003">Cell membrane</keyword>
<evidence type="ECO:0000256" key="1">
    <source>
        <dbReference type="ARBA" id="ARBA00004195"/>
    </source>
</evidence>
<evidence type="ECO:0000256" key="3">
    <source>
        <dbReference type="ARBA" id="ARBA00004477"/>
    </source>
</evidence>
<keyword evidence="10 32" id="KW-0597">Phosphoprotein</keyword>
<evidence type="ECO:0000256" key="24">
    <source>
        <dbReference type="ARBA" id="ARBA00023303"/>
    </source>
</evidence>
<comment type="catalytic activity">
    <reaction evidence="30">
        <text>hydrogencarbonate(in) = hydrogencarbonate(out)</text>
        <dbReference type="Rhea" id="RHEA:28695"/>
        <dbReference type="ChEBI" id="CHEBI:17544"/>
    </reaction>
</comment>
<evidence type="ECO:0000256" key="7">
    <source>
        <dbReference type="ARBA" id="ARBA00016668"/>
    </source>
</evidence>
<organism evidence="36 37">
    <name type="scientific">Betta splendens</name>
    <name type="common">Siamese fighting fish</name>
    <dbReference type="NCBI Taxonomy" id="158456"/>
    <lineage>
        <taxon>Eukaryota</taxon>
        <taxon>Metazoa</taxon>
        <taxon>Chordata</taxon>
        <taxon>Craniata</taxon>
        <taxon>Vertebrata</taxon>
        <taxon>Euteleostomi</taxon>
        <taxon>Actinopterygii</taxon>
        <taxon>Neopterygii</taxon>
        <taxon>Teleostei</taxon>
        <taxon>Neoteleostei</taxon>
        <taxon>Acanthomorphata</taxon>
        <taxon>Anabantaria</taxon>
        <taxon>Anabantiformes</taxon>
        <taxon>Anabantoidei</taxon>
        <taxon>Osphronemidae</taxon>
        <taxon>Betta</taxon>
    </lineage>
</organism>
<keyword evidence="22 32" id="KW-0868">Chloride</keyword>
<evidence type="ECO:0000256" key="22">
    <source>
        <dbReference type="ARBA" id="ARBA00023214"/>
    </source>
</evidence>
<dbReference type="InterPro" id="IPR017871">
    <property type="entry name" value="ABC_transporter-like_CS"/>
</dbReference>
<keyword evidence="24 32" id="KW-0407">Ion channel</keyword>
<feature type="transmembrane region" description="Helical" evidence="32">
    <location>
        <begin position="195"/>
        <end position="216"/>
    </location>
</feature>
<feature type="transmembrane region" description="Helical" evidence="32">
    <location>
        <begin position="122"/>
        <end position="144"/>
    </location>
</feature>
<dbReference type="PANTHER" id="PTHR24223">
    <property type="entry name" value="ATP-BINDING CASSETTE SUB-FAMILY C"/>
    <property type="match status" value="1"/>
</dbReference>
<evidence type="ECO:0000256" key="30">
    <source>
        <dbReference type="ARBA" id="ARBA00044653"/>
    </source>
</evidence>
<dbReference type="GO" id="GO:0016887">
    <property type="term" value="F:ATP hydrolysis activity"/>
    <property type="evidence" value="ECO:0007669"/>
    <property type="project" value="Ensembl"/>
</dbReference>
<evidence type="ECO:0000313" key="37">
    <source>
        <dbReference type="RefSeq" id="XP_040926969.1"/>
    </source>
</evidence>
<evidence type="ECO:0000256" key="21">
    <source>
        <dbReference type="ARBA" id="ARBA00023180"/>
    </source>
</evidence>
<dbReference type="InterPro" id="IPR011527">
    <property type="entry name" value="ABC1_TM_dom"/>
</dbReference>
<dbReference type="FunFam" id="3.40.50.300:FF:001172">
    <property type="entry name" value="Cystic fibrosis transmembrane conductance regulator"/>
    <property type="match status" value="1"/>
</dbReference>
<dbReference type="PRINTS" id="PR01851">
    <property type="entry name" value="CYSFIBREGLTR"/>
</dbReference>
<dbReference type="GO" id="GO:0034707">
    <property type="term" value="C:chloride channel complex"/>
    <property type="evidence" value="ECO:0007669"/>
    <property type="project" value="UniProtKB-UniRule"/>
</dbReference>
<dbReference type="GO" id="GO:0005789">
    <property type="term" value="C:endoplasmic reticulum membrane"/>
    <property type="evidence" value="ECO:0007669"/>
    <property type="project" value="UniProtKB-SubCell"/>
</dbReference>
<keyword evidence="15" id="KW-0256">Endoplasmic reticulum</keyword>
<name>A0A8M1HES5_BETSP</name>
<evidence type="ECO:0000256" key="20">
    <source>
        <dbReference type="ARBA" id="ARBA00023173"/>
    </source>
</evidence>
<keyword evidence="13 32" id="KW-0547">Nucleotide-binding</keyword>
<evidence type="ECO:0000256" key="28">
    <source>
        <dbReference type="ARBA" id="ARBA00033163"/>
    </source>
</evidence>
<dbReference type="InterPro" id="IPR036640">
    <property type="entry name" value="ABC1_TM_sf"/>
</dbReference>
<dbReference type="GeneID" id="114857513"/>
<keyword evidence="19 32" id="KW-0472">Membrane</keyword>
<comment type="catalytic activity">
    <reaction evidence="25">
        <text>chloride(in) = chloride(out)</text>
        <dbReference type="Rhea" id="RHEA:29823"/>
        <dbReference type="ChEBI" id="CHEBI:17996"/>
    </reaction>
</comment>
<dbReference type="Gene3D" id="1.20.1560.10">
    <property type="entry name" value="ABC transporter type 1, transmembrane domain"/>
    <property type="match status" value="2"/>
</dbReference>
<feature type="transmembrane region" description="Helical" evidence="32">
    <location>
        <begin position="880"/>
        <end position="907"/>
    </location>
</feature>
<evidence type="ECO:0000256" key="4">
    <source>
        <dbReference type="ARBA" id="ARBA00004520"/>
    </source>
</evidence>
<keyword evidence="36" id="KW-1185">Reference proteome</keyword>
<dbReference type="InterPro" id="IPR009147">
    <property type="entry name" value="CFTR/ABCC7"/>
</dbReference>
<feature type="domain" description="ABC transporter" evidence="34">
    <location>
        <begin position="424"/>
        <end position="645"/>
    </location>
</feature>
<dbReference type="FunFam" id="1.20.1560.10:FF:000017">
    <property type="entry name" value="Cystic fibrosis transmembrane conductance regulator"/>
    <property type="match status" value="1"/>
</dbReference>
<dbReference type="InterPro" id="IPR003593">
    <property type="entry name" value="AAA+_ATPase"/>
</dbReference>
<dbReference type="FunFam" id="3.40.50.300:FF:000581">
    <property type="entry name" value="Cystic fibrosis transmembrane conductance regulator"/>
    <property type="match status" value="1"/>
</dbReference>
<feature type="transmembrane region" description="Helical" evidence="32">
    <location>
        <begin position="1043"/>
        <end position="1062"/>
    </location>
</feature>
<evidence type="ECO:0000256" key="2">
    <source>
        <dbReference type="ARBA" id="ARBA00004424"/>
    </source>
</evidence>
<keyword evidence="8 32" id="KW-0813">Transport</keyword>
<dbReference type="GO" id="GO:0005829">
    <property type="term" value="C:cytosol"/>
    <property type="evidence" value="ECO:0007669"/>
    <property type="project" value="TreeGrafter"/>
</dbReference>
<keyword evidence="16 32" id="KW-0067">ATP-binding</keyword>
<feature type="transmembrane region" description="Helical" evidence="32">
    <location>
        <begin position="1160"/>
        <end position="1182"/>
    </location>
</feature>
<keyword evidence="18 32" id="KW-0406">Ion transport</keyword>
<protein>
    <recommendedName>
        <fullName evidence="7 32">Cystic fibrosis transmembrane conductance regulator</fullName>
        <ecNumber evidence="6 32">5.6.1.6</ecNumber>
    </recommendedName>
    <alternativeName>
        <fullName evidence="26 32">ATP-binding cassette sub-family C member 7</fullName>
    </alternativeName>
    <alternativeName>
        <fullName evidence="27 32">Channel conductance-controlling ATPase</fullName>
    </alternativeName>
    <alternativeName>
        <fullName evidence="28 32">cAMP-dependent chloride channel</fullName>
    </alternativeName>
</protein>
<feature type="transmembrane region" description="Helical" evidence="32">
    <location>
        <begin position="928"/>
        <end position="949"/>
    </location>
</feature>
<evidence type="ECO:0000256" key="29">
    <source>
        <dbReference type="ARBA" id="ARBA00034073"/>
    </source>
</evidence>
<comment type="similarity">
    <text evidence="5 32">Belongs to the ABC transporter superfamily. ABCC family. CFTR transporter (TC 3.A.1.202) subfamily.</text>
</comment>
<evidence type="ECO:0000256" key="5">
    <source>
        <dbReference type="ARBA" id="ARBA00009118"/>
    </source>
</evidence>
<comment type="subcellular location">
    <subcellularLocation>
        <location evidence="2">Apical cell membrane</location>
        <topology evidence="2">Multi-pass membrane protein</topology>
    </subcellularLocation>
    <subcellularLocation>
        <location evidence="32">Cell membrane</location>
        <topology evidence="32">Multi-pass membrane protein</topology>
    </subcellularLocation>
    <subcellularLocation>
        <location evidence="4">Early endosome membrane</location>
        <topology evidence="4">Multi-pass membrane protein</topology>
    </subcellularLocation>
    <subcellularLocation>
        <location evidence="3">Endoplasmic reticulum membrane</location>
        <topology evidence="3">Multi-pass membrane protein</topology>
    </subcellularLocation>
    <subcellularLocation>
        <location evidence="1">Recycling endosome membrane</location>
        <topology evidence="1">Multi-pass membrane protein</topology>
    </subcellularLocation>
</comment>
<dbReference type="Pfam" id="PF00664">
    <property type="entry name" value="ABC_membrane"/>
    <property type="match status" value="2"/>
</dbReference>
<keyword evidence="11 32" id="KW-0812">Transmembrane</keyword>
<dbReference type="GO" id="GO:0008354">
    <property type="term" value="P:germ cell migration"/>
    <property type="evidence" value="ECO:0007669"/>
    <property type="project" value="Ensembl"/>
</dbReference>
<evidence type="ECO:0000256" key="26">
    <source>
        <dbReference type="ARBA" id="ARBA00029720"/>
    </source>
</evidence>
<evidence type="ECO:0000256" key="17">
    <source>
        <dbReference type="ARBA" id="ARBA00022989"/>
    </source>
</evidence>
<dbReference type="GO" id="GO:0007507">
    <property type="term" value="P:heart development"/>
    <property type="evidence" value="ECO:0007669"/>
    <property type="project" value="Ensembl"/>
</dbReference>
<dbReference type="GO" id="GO:0045087">
    <property type="term" value="P:innate immune response"/>
    <property type="evidence" value="ECO:0007669"/>
    <property type="project" value="Ensembl"/>
</dbReference>
<dbReference type="GO" id="GO:0002679">
    <property type="term" value="P:respiratory burst involved in defense response"/>
    <property type="evidence" value="ECO:0007669"/>
    <property type="project" value="Ensembl"/>
</dbReference>
<accession>A0A8M1HES5</accession>
<dbReference type="GO" id="GO:0070121">
    <property type="term" value="P:Kupffer's vesicle development"/>
    <property type="evidence" value="ECO:0007669"/>
    <property type="project" value="Ensembl"/>
</dbReference>
<evidence type="ECO:0000259" key="35">
    <source>
        <dbReference type="PROSITE" id="PS50929"/>
    </source>
</evidence>
<dbReference type="SUPFAM" id="SSF90123">
    <property type="entry name" value="ABC transporter transmembrane region"/>
    <property type="match status" value="2"/>
</dbReference>
<dbReference type="InterPro" id="IPR003439">
    <property type="entry name" value="ABC_transporter-like_ATP-bd"/>
</dbReference>
<evidence type="ECO:0000256" key="15">
    <source>
        <dbReference type="ARBA" id="ARBA00022824"/>
    </source>
</evidence>
<dbReference type="PANTHER" id="PTHR24223:SF19">
    <property type="entry name" value="CYSTIC FIBROSIS TRANSMEMBRANE CONDUCTANCE REGULATOR"/>
    <property type="match status" value="1"/>
</dbReference>
<keyword evidence="14" id="KW-0967">Endosome</keyword>
<comment type="function">
    <text evidence="32">Epithelial ion channel that plays an important role in the regulation of epithelial ion and water transport and fluid homeostasis. Mediates the transport of chloride ions across the cell membrane. Possesses an intrinsic ATPase activity and utilizes ATP to gate its channel; the passive flow of anions through the channel is gated by cycles of ATP binding and hydrolysis by the ATP-binding domains. The ion channel is also permeable to HCO(3)(-); selectivity depends on the extracellular chloride concentration. Exerts its function also by modulating the activity of other ion channels and transporters. Contributes to the regulation of the pH and the ion content of the epithelial fluid layer.</text>
</comment>
<evidence type="ECO:0000256" key="25">
    <source>
        <dbReference type="ARBA" id="ARBA00024167"/>
    </source>
</evidence>
<dbReference type="GO" id="GO:0030217">
    <property type="term" value="P:T cell differentiation"/>
    <property type="evidence" value="ECO:0007669"/>
    <property type="project" value="Ensembl"/>
</dbReference>
<dbReference type="GO" id="GO:0035162">
    <property type="term" value="P:embryonic hemopoiesis"/>
    <property type="evidence" value="ECO:0007669"/>
    <property type="project" value="Ensembl"/>
</dbReference>